<dbReference type="AlphaFoldDB" id="A0A396SHJ9"/>
<dbReference type="PANTHER" id="PTHR10655:SF17">
    <property type="entry name" value="LYSOPHOSPHOLIPASE-LIKE PROTEIN 1"/>
    <property type="match status" value="1"/>
</dbReference>
<keyword evidence="5" id="KW-1185">Reference proteome</keyword>
<dbReference type="Gene3D" id="3.40.50.1820">
    <property type="entry name" value="alpha/beta hydrolase"/>
    <property type="match status" value="1"/>
</dbReference>
<comment type="caution">
    <text evidence="4">The sequence shown here is derived from an EMBL/GenBank/DDBJ whole genome shotgun (WGS) entry which is preliminary data.</text>
</comment>
<evidence type="ECO:0000256" key="2">
    <source>
        <dbReference type="ARBA" id="ARBA00022801"/>
    </source>
</evidence>
<feature type="domain" description="Phospholipase/carboxylesterase/thioesterase" evidence="3">
    <location>
        <begin position="15"/>
        <end position="209"/>
    </location>
</feature>
<dbReference type="OrthoDB" id="9795555at2"/>
<dbReference type="EMBL" id="QWEI01000002">
    <property type="protein sequence ID" value="RHW38537.1"/>
    <property type="molecule type" value="Genomic_DNA"/>
</dbReference>
<dbReference type="InterPro" id="IPR029058">
    <property type="entry name" value="AB_hydrolase_fold"/>
</dbReference>
<dbReference type="Pfam" id="PF02230">
    <property type="entry name" value="Abhydrolase_2"/>
    <property type="match status" value="1"/>
</dbReference>
<gene>
    <name evidence="4" type="ORF">D1B33_06575</name>
</gene>
<evidence type="ECO:0000313" key="5">
    <source>
        <dbReference type="Proteomes" id="UP000265692"/>
    </source>
</evidence>
<dbReference type="Proteomes" id="UP000265692">
    <property type="component" value="Unassembled WGS sequence"/>
</dbReference>
<dbReference type="GO" id="GO:0016787">
    <property type="term" value="F:hydrolase activity"/>
    <property type="evidence" value="ECO:0007669"/>
    <property type="project" value="UniProtKB-KW"/>
</dbReference>
<evidence type="ECO:0000256" key="1">
    <source>
        <dbReference type="ARBA" id="ARBA00006499"/>
    </source>
</evidence>
<reference evidence="4 5" key="1">
    <citation type="submission" date="2018-08" db="EMBL/GenBank/DDBJ databases">
        <title>Lysinibacillus sp. YLB-03 draft genome sequence.</title>
        <authorList>
            <person name="Yu L."/>
        </authorList>
    </citation>
    <scope>NUCLEOTIDE SEQUENCE [LARGE SCALE GENOMIC DNA]</scope>
    <source>
        <strain evidence="4 5">YLB-03</strain>
    </source>
</reference>
<name>A0A396SHJ9_9BACL</name>
<comment type="similarity">
    <text evidence="1">Belongs to the AB hydrolase superfamily. AB hydrolase 2 family.</text>
</comment>
<keyword evidence="2" id="KW-0378">Hydrolase</keyword>
<dbReference type="InterPro" id="IPR050565">
    <property type="entry name" value="LYPA1-2/EST-like"/>
</dbReference>
<proteinExistence type="inferred from homology"/>
<evidence type="ECO:0000259" key="3">
    <source>
        <dbReference type="Pfam" id="PF02230"/>
    </source>
</evidence>
<dbReference type="RefSeq" id="WP_118875570.1">
    <property type="nucleotide sequence ID" value="NZ_QWEI01000002.1"/>
</dbReference>
<evidence type="ECO:0000313" key="4">
    <source>
        <dbReference type="EMBL" id="RHW38537.1"/>
    </source>
</evidence>
<protein>
    <submittedName>
        <fullName evidence="4">Esterase</fullName>
    </submittedName>
</protein>
<accession>A0A396SHJ9</accession>
<dbReference type="InterPro" id="IPR003140">
    <property type="entry name" value="PLipase/COase/thioEstase"/>
</dbReference>
<dbReference type="PANTHER" id="PTHR10655">
    <property type="entry name" value="LYSOPHOSPHOLIPASE-RELATED"/>
    <property type="match status" value="1"/>
</dbReference>
<sequence>MKSPYTFKYIAPHQSANGEKQPAIFLFHGLGSNEEDLLQLVEEFTGQCHIFSLRGPITHSPGFAFYTFEEEGKPIRDVFDKMITFTQSFILEAIEQYQLDIQKIYLIGFNQGAAVAETLTLTLGNLISGTVALSGFLPEFVMNEYKKAPFDRTKIFISHGEYDYVYPIQWGTDSKNYFEELGGNVTFKTYEDGHGVTPENLRDLISFISEDLVDENKVN</sequence>
<organism evidence="4 5">
    <name type="scientific">Ureibacillus yapensis</name>
    <dbReference type="NCBI Taxonomy" id="2304605"/>
    <lineage>
        <taxon>Bacteria</taxon>
        <taxon>Bacillati</taxon>
        <taxon>Bacillota</taxon>
        <taxon>Bacilli</taxon>
        <taxon>Bacillales</taxon>
        <taxon>Caryophanaceae</taxon>
        <taxon>Ureibacillus</taxon>
    </lineage>
</organism>
<dbReference type="SUPFAM" id="SSF53474">
    <property type="entry name" value="alpha/beta-Hydrolases"/>
    <property type="match status" value="1"/>
</dbReference>